<sequence>MLSRLWLALCLVLVLVSSALTWQVQAWRYGRLLAQQAEAQAHEAQMRAEQAARALLVEREGRQQLEQRLQGSETRHFQELANAQQTQARLRDRLATADLRLSVLVERDANCPAVPAPSAASGVDHGAVRARLDPADARRIIAITDTGDRGLIALRACQDYIRALAR</sequence>
<organism evidence="1">
    <name type="scientific">Pseudomonas putida</name>
    <name type="common">Arthrobacter siderocapsulatus</name>
    <dbReference type="NCBI Taxonomy" id="303"/>
    <lineage>
        <taxon>Bacteria</taxon>
        <taxon>Pseudomonadati</taxon>
        <taxon>Pseudomonadota</taxon>
        <taxon>Gammaproteobacteria</taxon>
        <taxon>Pseudomonadales</taxon>
        <taxon>Pseudomonadaceae</taxon>
        <taxon>Pseudomonas</taxon>
    </lineage>
</organism>
<reference evidence="1" key="1">
    <citation type="submission" date="2016-07" db="EMBL/GenBank/DDBJ databases">
        <title>New class B carbapenemase carried by novel plasmid in Pseudomonas putida enviromental strain in eastern Amazonia.</title>
        <authorList>
            <person name="Souza C.O."/>
            <person name="Lima K.V."/>
            <person name="Brasiliense D.M."/>
            <person name="Perez-Chaparro P.J."/>
            <person name="Mamizuka E.M."/>
            <person name="Lima M.O."/>
            <person name="Lima L.N."/>
            <person name="McCulloch J.A."/>
        </authorList>
    </citation>
    <scope>NUCLEOTIDE SEQUENCE [LARGE SCALE GENOMIC DNA]</scope>
    <source>
        <strain evidence="1">IEC33019</strain>
    </source>
</reference>
<dbReference type="Pfam" id="PF03245">
    <property type="entry name" value="Phage_lysis"/>
    <property type="match status" value="1"/>
</dbReference>
<gene>
    <name evidence="1" type="ORF">IEC33019_3452</name>
</gene>
<dbReference type="AlphaFoldDB" id="A0A1B2FA07"/>
<dbReference type="InterPro" id="IPR004929">
    <property type="entry name" value="I-spanin"/>
</dbReference>
<dbReference type="GO" id="GO:0044659">
    <property type="term" value="P:viral release from host cell by cytolysis"/>
    <property type="evidence" value="ECO:0007669"/>
    <property type="project" value="InterPro"/>
</dbReference>
<dbReference type="EMBL" id="CP016634">
    <property type="protein sequence ID" value="ANY88974.1"/>
    <property type="molecule type" value="Genomic_DNA"/>
</dbReference>
<name>A0A1B2FA07_PSEPU</name>
<accession>A0A1B2FA07</accession>
<protein>
    <submittedName>
        <fullName evidence="1">Bacteriophage lysis protein</fullName>
    </submittedName>
</protein>
<evidence type="ECO:0000313" key="1">
    <source>
        <dbReference type="EMBL" id="ANY88974.1"/>
    </source>
</evidence>
<proteinExistence type="predicted"/>